<keyword evidence="9" id="KW-1185">Reference proteome</keyword>
<proteinExistence type="inferred from homology"/>
<comment type="caution">
    <text evidence="8">The sequence shown here is derived from an EMBL/GenBank/DDBJ whole genome shotgun (WGS) entry which is preliminary data.</text>
</comment>
<evidence type="ECO:0000256" key="2">
    <source>
        <dbReference type="ARBA" id="ARBA00008779"/>
    </source>
</evidence>
<dbReference type="EMBL" id="JAENRR010000003">
    <property type="protein sequence ID" value="MBK3516147.1"/>
    <property type="molecule type" value="Genomic_DNA"/>
</dbReference>
<evidence type="ECO:0000256" key="3">
    <source>
        <dbReference type="ARBA" id="ARBA00022723"/>
    </source>
</evidence>
<sequence length="511" mass="58655">MKYLLIILISFSFFIEGISQNEKPNVILIMCDDLNDYQGVFGGHPQAVTPNIDAMAAKGVQFLNAQSNAPVCQPSRNSLFTGVYPHESKDFGWTKRTKQPVLKHNKTLMQLFKENGYYTLGTGKLLHGNHEPEYWDEWGMNTKHNYGPFPFDGEKLVAHPKVPQPYQSIGPVDGSYGRLSTCDTWAYGWDKKPYRYVNDDDRDLMQDELHAQWASNKLNELDTKDNNQPFFMGVGFVNPHTPLHAPDRFFDMFPIDELELAPWLTDDAEDTYLKDNINPNNKGFRYYRMLLESYKGDRELALKHFLQAYLACVAFVDEQIGVVLDALDDSQFKHNTIVIFTADHGWQMGEKDYLFKNSPWDESARVPMLIMAPDAKIGAKVKQPVSLVDIYPTLIDYCQLEGDNKLNEMAGELGGFSFVPLFDKNKKTKWQGPNGALSIVGNIGTKTTVEQQHYSYRTADWRYIRYADGQEELYHHKNDANEWDNLVDKPKYKMVKLSLYKEVCDIIGVKL</sequence>
<organism evidence="8 9">
    <name type="scientific">Carboxylicivirga marina</name>
    <dbReference type="NCBI Taxonomy" id="2800988"/>
    <lineage>
        <taxon>Bacteria</taxon>
        <taxon>Pseudomonadati</taxon>
        <taxon>Bacteroidota</taxon>
        <taxon>Bacteroidia</taxon>
        <taxon>Marinilabiliales</taxon>
        <taxon>Marinilabiliaceae</taxon>
        <taxon>Carboxylicivirga</taxon>
    </lineage>
</organism>
<reference evidence="8 9" key="1">
    <citation type="submission" date="2021-01" db="EMBL/GenBank/DDBJ databases">
        <title>Carboxyliciviraga sp.nov., isolated from coastal sediments.</title>
        <authorList>
            <person name="Lu D."/>
            <person name="Zhang T."/>
        </authorList>
    </citation>
    <scope>NUCLEOTIDE SEQUENCE [LARGE SCALE GENOMIC DNA]</scope>
    <source>
        <strain evidence="8 9">N1Y132</strain>
    </source>
</reference>
<keyword evidence="3" id="KW-0479">Metal-binding</keyword>
<evidence type="ECO:0000256" key="1">
    <source>
        <dbReference type="ARBA" id="ARBA00001913"/>
    </source>
</evidence>
<dbReference type="Gene3D" id="3.40.720.10">
    <property type="entry name" value="Alkaline Phosphatase, subunit A"/>
    <property type="match status" value="1"/>
</dbReference>
<dbReference type="PANTHER" id="PTHR45953:SF1">
    <property type="entry name" value="IDURONATE 2-SULFATASE"/>
    <property type="match status" value="1"/>
</dbReference>
<evidence type="ECO:0000256" key="5">
    <source>
        <dbReference type="ARBA" id="ARBA00022801"/>
    </source>
</evidence>
<dbReference type="Pfam" id="PF00884">
    <property type="entry name" value="Sulfatase"/>
    <property type="match status" value="1"/>
</dbReference>
<evidence type="ECO:0000313" key="9">
    <source>
        <dbReference type="Proteomes" id="UP000605676"/>
    </source>
</evidence>
<keyword evidence="4" id="KW-0732">Signal</keyword>
<dbReference type="PANTHER" id="PTHR45953">
    <property type="entry name" value="IDURONATE 2-SULFATASE"/>
    <property type="match status" value="1"/>
</dbReference>
<evidence type="ECO:0000313" key="8">
    <source>
        <dbReference type="EMBL" id="MBK3516147.1"/>
    </source>
</evidence>
<dbReference type="SUPFAM" id="SSF53649">
    <property type="entry name" value="Alkaline phosphatase-like"/>
    <property type="match status" value="1"/>
</dbReference>
<keyword evidence="6" id="KW-0106">Calcium</keyword>
<dbReference type="RefSeq" id="WP_200463378.1">
    <property type="nucleotide sequence ID" value="NZ_JAENRR010000003.1"/>
</dbReference>
<accession>A0ABS1HET3</accession>
<dbReference type="InterPro" id="IPR035874">
    <property type="entry name" value="IDS"/>
</dbReference>
<dbReference type="Proteomes" id="UP000605676">
    <property type="component" value="Unassembled WGS sequence"/>
</dbReference>
<dbReference type="CDD" id="cd16030">
    <property type="entry name" value="iduronate-2-sulfatase"/>
    <property type="match status" value="1"/>
</dbReference>
<evidence type="ECO:0000256" key="6">
    <source>
        <dbReference type="ARBA" id="ARBA00022837"/>
    </source>
</evidence>
<evidence type="ECO:0000256" key="4">
    <source>
        <dbReference type="ARBA" id="ARBA00022729"/>
    </source>
</evidence>
<evidence type="ECO:0000259" key="7">
    <source>
        <dbReference type="Pfam" id="PF00884"/>
    </source>
</evidence>
<gene>
    <name evidence="8" type="ORF">JIV24_02265</name>
</gene>
<name>A0ABS1HET3_9BACT</name>
<comment type="similarity">
    <text evidence="2">Belongs to the sulfatase family.</text>
</comment>
<feature type="domain" description="Sulfatase N-terminal" evidence="7">
    <location>
        <begin position="24"/>
        <end position="397"/>
    </location>
</feature>
<protein>
    <submittedName>
        <fullName evidence="8">Sulfatase</fullName>
    </submittedName>
</protein>
<dbReference type="InterPro" id="IPR017850">
    <property type="entry name" value="Alkaline_phosphatase_core_sf"/>
</dbReference>
<dbReference type="InterPro" id="IPR000917">
    <property type="entry name" value="Sulfatase_N"/>
</dbReference>
<comment type="cofactor">
    <cofactor evidence="1">
        <name>Ca(2+)</name>
        <dbReference type="ChEBI" id="CHEBI:29108"/>
    </cofactor>
</comment>
<keyword evidence="5" id="KW-0378">Hydrolase</keyword>